<sequence>MYPIPFLKLPYLIQLDVLKQLEFDVIFLMSLCSKKVKIMIQGVNLEVPKLVYGLIDSLTQACVGHHEDLQLRRDVTIFKCLESIPRDEMSQMNLAGNTIECSYKKQLMNGKEMFVVGYHAADEETVLKSLQFHVSSLFRNKPLIVLIAVLPSALTKSTIIADLSEAVIDNRSAIFNIEPGMLHTSELEDFINALTVHDAGQRTSEIMANFDGKCLHLSKAIYTTNDWIQLLRKWKRKEACGNLKLLGTHPPEQLPIMNFDVTEFDLQVWDGLRRPKYYKFTHLRSMDVDCSNWLDMQQDGGGKWASVMLEQDFKFFVVWD</sequence>
<evidence type="ECO:0000313" key="1">
    <source>
        <dbReference type="EMBL" id="EFP06685.1"/>
    </source>
</evidence>
<accession>E3MPX2</accession>
<proteinExistence type="predicted"/>
<protein>
    <submittedName>
        <fullName evidence="1">Uncharacterized protein</fullName>
    </submittedName>
</protein>
<dbReference type="InParanoid" id="E3MPX2"/>
<gene>
    <name evidence="1" type="ORF">CRE_12104</name>
</gene>
<keyword evidence="2" id="KW-1185">Reference proteome</keyword>
<dbReference type="PANTHER" id="PTHR21503:SF8">
    <property type="entry name" value="F-BOX ASSOCIATED DOMAIN-CONTAINING PROTEIN-RELATED"/>
    <property type="match status" value="1"/>
</dbReference>
<dbReference type="EMBL" id="DS268464">
    <property type="protein sequence ID" value="EFP06685.1"/>
    <property type="molecule type" value="Genomic_DNA"/>
</dbReference>
<organism evidence="2">
    <name type="scientific">Caenorhabditis remanei</name>
    <name type="common">Caenorhabditis vulgaris</name>
    <dbReference type="NCBI Taxonomy" id="31234"/>
    <lineage>
        <taxon>Eukaryota</taxon>
        <taxon>Metazoa</taxon>
        <taxon>Ecdysozoa</taxon>
        <taxon>Nematoda</taxon>
        <taxon>Chromadorea</taxon>
        <taxon>Rhabditida</taxon>
        <taxon>Rhabditina</taxon>
        <taxon>Rhabditomorpha</taxon>
        <taxon>Rhabditoidea</taxon>
        <taxon>Rhabditidae</taxon>
        <taxon>Peloderinae</taxon>
        <taxon>Caenorhabditis</taxon>
    </lineage>
</organism>
<dbReference type="HOGENOM" id="CLU_040220_0_2_1"/>
<reference evidence="1" key="1">
    <citation type="submission" date="2007-07" db="EMBL/GenBank/DDBJ databases">
        <title>PCAP assembly of the Caenorhabditis remanei genome.</title>
        <authorList>
            <consortium name="The Caenorhabditis remanei Sequencing Consortium"/>
            <person name="Wilson R.K."/>
        </authorList>
    </citation>
    <scope>NUCLEOTIDE SEQUENCE [LARGE SCALE GENOMIC DNA]</scope>
    <source>
        <strain evidence="1">PB4641</strain>
    </source>
</reference>
<evidence type="ECO:0000313" key="2">
    <source>
        <dbReference type="Proteomes" id="UP000008281"/>
    </source>
</evidence>
<name>E3MPX2_CAERE</name>
<dbReference type="PANTHER" id="PTHR21503">
    <property type="entry name" value="F-BOX-CONTAINING HYPOTHETICAL PROTEIN C.ELEGANS"/>
    <property type="match status" value="1"/>
</dbReference>
<dbReference type="Proteomes" id="UP000008281">
    <property type="component" value="Unassembled WGS sequence"/>
</dbReference>
<dbReference type="AlphaFoldDB" id="E3MPX2"/>